<protein>
    <submittedName>
        <fullName evidence="2">HlyD family secretion protein</fullName>
    </submittedName>
</protein>
<dbReference type="Gene3D" id="2.40.50.100">
    <property type="match status" value="1"/>
</dbReference>
<gene>
    <name evidence="2" type="ORF">JCM19235_1875</name>
</gene>
<comment type="caution">
    <text evidence="2">The sequence shown here is derived from an EMBL/GenBank/DDBJ whole genome shotgun (WGS) entry which is preliminary data.</text>
</comment>
<sequence>MSKTKIEREGLLFEDGRKLSFRTFPITIVSMFTLVIMLGGFSAWAFLSPLSSAAIAPGVVIVESKRKPIQHLEGGIVNIVHVRDGDRVEKGDLLITLSPTRAEASLYRLRASGKATWRDSTDYNRS</sequence>
<reference evidence="2 3" key="1">
    <citation type="submission" date="2014-09" db="EMBL/GenBank/DDBJ databases">
        <title>Vibrio maritimus JCM 19235. (C45) whole genome shotgun sequence.</title>
        <authorList>
            <person name="Sawabe T."/>
            <person name="Meirelles P."/>
            <person name="Nakanishi M."/>
            <person name="Sayaka M."/>
            <person name="Hattori M."/>
            <person name="Ohkuma M."/>
        </authorList>
    </citation>
    <scope>NUCLEOTIDE SEQUENCE [LARGE SCALE GENOMIC DNA]</scope>
    <source>
        <strain evidence="3">JCM19235</strain>
    </source>
</reference>
<accession>A0A090SG45</accession>
<dbReference type="Proteomes" id="UP000029228">
    <property type="component" value="Unassembled WGS sequence"/>
</dbReference>
<dbReference type="EMBL" id="BBMR01000003">
    <property type="protein sequence ID" value="GAL18452.1"/>
    <property type="molecule type" value="Genomic_DNA"/>
</dbReference>
<dbReference type="AlphaFoldDB" id="A0A090SG45"/>
<reference evidence="2 3" key="2">
    <citation type="submission" date="2014-09" db="EMBL/GenBank/DDBJ databases">
        <authorList>
            <consortium name="NBRP consortium"/>
            <person name="Sawabe T."/>
            <person name="Meirelles P."/>
            <person name="Nakanishi M."/>
            <person name="Sayaka M."/>
            <person name="Hattori M."/>
            <person name="Ohkuma M."/>
        </authorList>
    </citation>
    <scope>NUCLEOTIDE SEQUENCE [LARGE SCALE GENOMIC DNA]</scope>
    <source>
        <strain evidence="3">JCM19235</strain>
    </source>
</reference>
<evidence type="ECO:0000313" key="3">
    <source>
        <dbReference type="Proteomes" id="UP000029228"/>
    </source>
</evidence>
<dbReference type="PANTHER" id="PTHR30386:SF17">
    <property type="entry name" value="ALKALINE PROTEASE SECRETION PROTEIN APRE"/>
    <property type="match status" value="1"/>
</dbReference>
<dbReference type="STRING" id="990268.JCM19235_1875"/>
<dbReference type="InterPro" id="IPR050739">
    <property type="entry name" value="MFP"/>
</dbReference>
<keyword evidence="1" id="KW-1133">Transmembrane helix</keyword>
<evidence type="ECO:0000313" key="2">
    <source>
        <dbReference type="EMBL" id="GAL18452.1"/>
    </source>
</evidence>
<name>A0A090SG45_9VIBR</name>
<keyword evidence="1" id="KW-0472">Membrane</keyword>
<dbReference type="PRINTS" id="PR01490">
    <property type="entry name" value="RTXTOXIND"/>
</dbReference>
<keyword evidence="3" id="KW-1185">Reference proteome</keyword>
<keyword evidence="1" id="KW-0812">Transmembrane</keyword>
<dbReference type="PANTHER" id="PTHR30386">
    <property type="entry name" value="MEMBRANE FUSION SUBUNIT OF EMRAB-TOLC MULTIDRUG EFFLUX PUMP"/>
    <property type="match status" value="1"/>
</dbReference>
<evidence type="ECO:0000256" key="1">
    <source>
        <dbReference type="SAM" id="Phobius"/>
    </source>
</evidence>
<proteinExistence type="predicted"/>
<organism evidence="2 3">
    <name type="scientific">Vibrio maritimus</name>
    <dbReference type="NCBI Taxonomy" id="990268"/>
    <lineage>
        <taxon>Bacteria</taxon>
        <taxon>Pseudomonadati</taxon>
        <taxon>Pseudomonadota</taxon>
        <taxon>Gammaproteobacteria</taxon>
        <taxon>Vibrionales</taxon>
        <taxon>Vibrionaceae</taxon>
        <taxon>Vibrio</taxon>
    </lineage>
</organism>
<feature type="transmembrane region" description="Helical" evidence="1">
    <location>
        <begin position="21"/>
        <end position="38"/>
    </location>
</feature>